<proteinExistence type="predicted"/>
<reference evidence="1 2" key="1">
    <citation type="submission" date="2015-08" db="EMBL/GenBank/DDBJ databases">
        <title>Next Generation Sequencing and Analysis of the Genome of Puccinia sorghi L Schw, the Causal Agent of Maize Common Rust.</title>
        <authorList>
            <person name="Rochi L."/>
            <person name="Burguener G."/>
            <person name="Darino M."/>
            <person name="Turjanski A."/>
            <person name="Kreff E."/>
            <person name="Dieguez M.J."/>
            <person name="Sacco F."/>
        </authorList>
    </citation>
    <scope>NUCLEOTIDE SEQUENCE [LARGE SCALE GENOMIC DNA]</scope>
    <source>
        <strain evidence="1 2">RO10H11247</strain>
    </source>
</reference>
<dbReference type="VEuPathDB" id="FungiDB:VP01_1960g10"/>
<comment type="caution">
    <text evidence="1">The sequence shown here is derived from an EMBL/GenBank/DDBJ whole genome shotgun (WGS) entry which is preliminary data.</text>
</comment>
<protein>
    <submittedName>
        <fullName evidence="1">Uncharacterized protein</fullName>
    </submittedName>
</protein>
<sequence>MRKMDYNSADLGSGDDFTAKNKLRSGKSTSLDCMNLHESCDCCIPCVFGYVVCVLPSKVTSGQSELCSLFLPSDFLISNTTAVDPFRSYPHTLQQAYRRGEQENKRKKKFKSFLNCLRNTLENFWNHIQHQVSKYCGYYAQLIGIDSPLMLIKLPNIIDRLWKQNCCSRMTPANTPISIIAGGIKGNHKLKERHKTFQHELTKKCEKKKKKKDELNIGNLIKGQKELLEISFRRASPLMPLELAWSFQRILQVWITKLPKGVEFLAF</sequence>
<accession>A0A0L6VC24</accession>
<dbReference type="EMBL" id="LAVV01006793">
    <property type="protein sequence ID" value="KNZ58283.1"/>
    <property type="molecule type" value="Genomic_DNA"/>
</dbReference>
<dbReference type="STRING" id="27349.A0A0L6VC24"/>
<dbReference type="Proteomes" id="UP000037035">
    <property type="component" value="Unassembled WGS sequence"/>
</dbReference>
<dbReference type="AlphaFoldDB" id="A0A0L6VC24"/>
<name>A0A0L6VC24_9BASI</name>
<keyword evidence="2" id="KW-1185">Reference proteome</keyword>
<evidence type="ECO:0000313" key="2">
    <source>
        <dbReference type="Proteomes" id="UP000037035"/>
    </source>
</evidence>
<organism evidence="1 2">
    <name type="scientific">Puccinia sorghi</name>
    <dbReference type="NCBI Taxonomy" id="27349"/>
    <lineage>
        <taxon>Eukaryota</taxon>
        <taxon>Fungi</taxon>
        <taxon>Dikarya</taxon>
        <taxon>Basidiomycota</taxon>
        <taxon>Pucciniomycotina</taxon>
        <taxon>Pucciniomycetes</taxon>
        <taxon>Pucciniales</taxon>
        <taxon>Pucciniaceae</taxon>
        <taxon>Puccinia</taxon>
    </lineage>
</organism>
<gene>
    <name evidence="1" type="ORF">VP01_1960g10</name>
</gene>
<evidence type="ECO:0000313" key="1">
    <source>
        <dbReference type="EMBL" id="KNZ58283.1"/>
    </source>
</evidence>